<keyword evidence="2" id="KW-1185">Reference proteome</keyword>
<gene>
    <name evidence="1" type="ordered locus">Caci_5055</name>
</gene>
<evidence type="ECO:0000313" key="1">
    <source>
        <dbReference type="EMBL" id="ACU73915.1"/>
    </source>
</evidence>
<evidence type="ECO:0000313" key="2">
    <source>
        <dbReference type="Proteomes" id="UP000000851"/>
    </source>
</evidence>
<proteinExistence type="predicted"/>
<dbReference type="Proteomes" id="UP000000851">
    <property type="component" value="Chromosome"/>
</dbReference>
<organism evidence="1 2">
    <name type="scientific">Catenulispora acidiphila (strain DSM 44928 / JCM 14897 / NBRC 102108 / NRRL B-24433 / ID139908)</name>
    <dbReference type="NCBI Taxonomy" id="479433"/>
    <lineage>
        <taxon>Bacteria</taxon>
        <taxon>Bacillati</taxon>
        <taxon>Actinomycetota</taxon>
        <taxon>Actinomycetes</taxon>
        <taxon>Catenulisporales</taxon>
        <taxon>Catenulisporaceae</taxon>
        <taxon>Catenulispora</taxon>
    </lineage>
</organism>
<accession>C7Q4W7</accession>
<dbReference type="AlphaFoldDB" id="C7Q4W7"/>
<dbReference type="HOGENOM" id="CLU_1902906_0_0_11"/>
<reference evidence="1 2" key="1">
    <citation type="journal article" date="2009" name="Stand. Genomic Sci.">
        <title>Complete genome sequence of Catenulispora acidiphila type strain (ID 139908).</title>
        <authorList>
            <person name="Copeland A."/>
            <person name="Lapidus A."/>
            <person name="Glavina Del Rio T."/>
            <person name="Nolan M."/>
            <person name="Lucas S."/>
            <person name="Chen F."/>
            <person name="Tice H."/>
            <person name="Cheng J.F."/>
            <person name="Bruce D."/>
            <person name="Goodwin L."/>
            <person name="Pitluck S."/>
            <person name="Mikhailova N."/>
            <person name="Pati A."/>
            <person name="Ivanova N."/>
            <person name="Mavromatis K."/>
            <person name="Chen A."/>
            <person name="Palaniappan K."/>
            <person name="Chain P."/>
            <person name="Land M."/>
            <person name="Hauser L."/>
            <person name="Chang Y.J."/>
            <person name="Jeffries C.D."/>
            <person name="Chertkov O."/>
            <person name="Brettin T."/>
            <person name="Detter J.C."/>
            <person name="Han C."/>
            <person name="Ali Z."/>
            <person name="Tindall B.J."/>
            <person name="Goker M."/>
            <person name="Bristow J."/>
            <person name="Eisen J.A."/>
            <person name="Markowitz V."/>
            <person name="Hugenholtz P."/>
            <person name="Kyrpides N.C."/>
            <person name="Klenk H.P."/>
        </authorList>
    </citation>
    <scope>NUCLEOTIDE SEQUENCE [LARGE SCALE GENOMIC DNA]</scope>
    <source>
        <strain evidence="2">DSM 44928 / JCM 14897 / NBRC 102108 / NRRL B-24433 / ID139908</strain>
    </source>
</reference>
<dbReference type="EMBL" id="CP001700">
    <property type="protein sequence ID" value="ACU73915.1"/>
    <property type="molecule type" value="Genomic_DNA"/>
</dbReference>
<dbReference type="RefSeq" id="WP_015793644.1">
    <property type="nucleotide sequence ID" value="NC_013131.1"/>
</dbReference>
<sequence>MPSTTVQDLWRSQSDALHDLSAFIDQHAPGTDLPLPLLHWSIGSSHTVRAEIHPLNRENGGGHRDPRAVITAYSEALGTVVTEHRDARRILLVARSRIGPLDERDGAGRTHVIITARIPTDGRHKLGGRAFLR</sequence>
<dbReference type="InParanoid" id="C7Q4W7"/>
<dbReference type="KEGG" id="cai:Caci_5055"/>
<protein>
    <submittedName>
        <fullName evidence="1">Uncharacterized protein</fullName>
    </submittedName>
</protein>
<name>C7Q4W7_CATAD</name>